<evidence type="ECO:0000313" key="3">
    <source>
        <dbReference type="EMBL" id="AFL95285.1"/>
    </source>
</evidence>
<name>I3ZUA1_THECF</name>
<evidence type="ECO:0000313" key="4">
    <source>
        <dbReference type="Proteomes" id="UP000006064"/>
    </source>
</evidence>
<reference evidence="3 4" key="1">
    <citation type="journal article" date="2012" name="J. Bacteriol.">
        <title>Complete Genome Sequence of the Hyperthermophilic Archaeon Thermococcus sp. Strain CL1, Isolated from a Paralvinella sp. Polychaete Worm Collected from a Hydrothermal Vent.</title>
        <authorList>
            <person name="Jung J.H."/>
            <person name="Holden J.F."/>
            <person name="Seo D.H."/>
            <person name="Park K.H."/>
            <person name="Shin H."/>
            <person name="Ryu S."/>
            <person name="Lee J.H."/>
            <person name="Park C.S."/>
        </authorList>
    </citation>
    <scope>NUCLEOTIDE SEQUENCE [LARGE SCALE GENOMIC DNA]</scope>
    <source>
        <strain evidence="4">DSM 27260 / KACC 17922 / CL1</strain>
    </source>
</reference>
<accession>I3ZUA1</accession>
<dbReference type="Proteomes" id="UP000006064">
    <property type="component" value="Chromosome"/>
</dbReference>
<dbReference type="InterPro" id="IPR013762">
    <property type="entry name" value="Integrase-like_cat_sf"/>
</dbReference>
<proteinExistence type="predicted"/>
<dbReference type="InterPro" id="IPR002104">
    <property type="entry name" value="Integrase_catalytic"/>
</dbReference>
<organism evidence="3 4">
    <name type="scientific">Thermococcus cleftensis (strain DSM 27260 / KACC 17922 / CL1)</name>
    <dbReference type="NCBI Taxonomy" id="163003"/>
    <lineage>
        <taxon>Archaea</taxon>
        <taxon>Methanobacteriati</taxon>
        <taxon>Methanobacteriota</taxon>
        <taxon>Thermococci</taxon>
        <taxon>Thermococcales</taxon>
        <taxon>Thermococcaceae</taxon>
        <taxon>Thermococcus</taxon>
    </lineage>
</organism>
<evidence type="ECO:0000259" key="2">
    <source>
        <dbReference type="PROSITE" id="PS51898"/>
    </source>
</evidence>
<dbReference type="SUPFAM" id="SSF56349">
    <property type="entry name" value="DNA breaking-rejoining enzymes"/>
    <property type="match status" value="1"/>
</dbReference>
<gene>
    <name evidence="3" type="ORF">CL1_1082</name>
</gene>
<keyword evidence="4" id="KW-1185">Reference proteome</keyword>
<dbReference type="PROSITE" id="PS51898">
    <property type="entry name" value="TYR_RECOMBINASE"/>
    <property type="match status" value="1"/>
</dbReference>
<dbReference type="KEGG" id="thm:CL1_1082"/>
<dbReference type="HOGENOM" id="CLU_854241_0_0_2"/>
<dbReference type="GO" id="GO:0006310">
    <property type="term" value="P:DNA recombination"/>
    <property type="evidence" value="ECO:0007669"/>
    <property type="project" value="UniProtKB-KW"/>
</dbReference>
<protein>
    <recommendedName>
        <fullName evidence="2">Tyr recombinase domain-containing protein</fullName>
    </recommendedName>
</protein>
<feature type="domain" description="Tyr recombinase" evidence="2">
    <location>
        <begin position="42"/>
        <end position="260"/>
    </location>
</feature>
<dbReference type="GO" id="GO:0003677">
    <property type="term" value="F:DNA binding"/>
    <property type="evidence" value="ECO:0007669"/>
    <property type="project" value="InterPro"/>
</dbReference>
<dbReference type="GO" id="GO:0015074">
    <property type="term" value="P:DNA integration"/>
    <property type="evidence" value="ECO:0007669"/>
    <property type="project" value="InterPro"/>
</dbReference>
<keyword evidence="1" id="KW-0233">DNA recombination</keyword>
<dbReference type="AlphaFoldDB" id="I3ZUA1"/>
<dbReference type="InterPro" id="IPR011010">
    <property type="entry name" value="DNA_brk_join_enz"/>
</dbReference>
<evidence type="ECO:0000256" key="1">
    <source>
        <dbReference type="ARBA" id="ARBA00023172"/>
    </source>
</evidence>
<dbReference type="EMBL" id="CP003651">
    <property type="protein sequence ID" value="AFL95285.1"/>
    <property type="molecule type" value="Genomic_DNA"/>
</dbReference>
<dbReference type="Pfam" id="PF00589">
    <property type="entry name" value="Phage_integrase"/>
    <property type="match status" value="1"/>
</dbReference>
<sequence>MTKRLQAVILLLRRMGVSEVLIDVLRDPLRKVNAARKIEQEENTPDLTLEDAREFFKRLERLFHLGRLKEKQYAKALAFALLLFSTGRRVSEIVQIRVDDIDFETHSIKLSSDRTKEGKLLGIEGHKTVFMTRETEYAVKYYLELSGDEIRRRGGYLFMQPGKRSLKDTFLHKIAKKSRNLEGLGANLNFITSDGLHRFKIKYFRKLFIQGWERRAEENGMNNEKVFGAVRKLTGHRPSNDVHRTNYARISVQELWKYYRELYYDISVLTEEQKRMIGILPRKTASKPIISAGSFNRPSNTNIAINRKMALTAPVHSPEYMGLLN</sequence>
<dbReference type="Gene3D" id="1.10.443.10">
    <property type="entry name" value="Intergrase catalytic core"/>
    <property type="match status" value="1"/>
</dbReference>